<proteinExistence type="inferred from homology"/>
<evidence type="ECO:0000256" key="12">
    <source>
        <dbReference type="ARBA" id="ARBA00048605"/>
    </source>
</evidence>
<evidence type="ECO:0000256" key="16">
    <source>
        <dbReference type="PIRSR" id="PIRSR601382-2"/>
    </source>
</evidence>
<feature type="region of interest" description="Disordered" evidence="19">
    <location>
        <begin position="111"/>
        <end position="134"/>
    </location>
</feature>
<comment type="catalytic activity">
    <reaction evidence="12">
        <text>N(4)-(alpha-D-Man-(1-&gt;2)-alpha-D-Man-(1-&gt;2)-alpha-D-Man-(1-&gt;3)-[alpha-D-Man-(1-&gt;2)-alpha-D-Man-(1-&gt;3)-[alpha-D-Man-(1-&gt;2)-alpha-D-Man-(1-&gt;6)]-alpha-D-Man-(1-&gt;6)]-beta-D-Man-(1-&gt;4)-beta-D-GlcNAc-(1-&gt;4)-beta-D-GlcNAc)-L-asparaginyl-[protein] (N-glucan mannose isomer 9A1,2,3B1,2,3) + 4 H2O = N(4)-(alpha-D-Man-(1-&gt;3)-[alpha-D-Man-(1-&gt;3)-[alpha-D-Man-(1-&gt;6)]-alpha-D-Man-(1-&gt;6)]-beta-D-Man-(1-&gt;4)-beta-D-GlcNAc-(1-&gt;4)-beta-D-GlcNAc)-L-asparaginyl-[protein] (N-glucan mannose isomer 5A1,2) + 4 beta-D-mannose</text>
        <dbReference type="Rhea" id="RHEA:56008"/>
        <dbReference type="Rhea" id="RHEA-COMP:14356"/>
        <dbReference type="Rhea" id="RHEA-COMP:14367"/>
        <dbReference type="ChEBI" id="CHEBI:15377"/>
        <dbReference type="ChEBI" id="CHEBI:28563"/>
        <dbReference type="ChEBI" id="CHEBI:59087"/>
        <dbReference type="ChEBI" id="CHEBI:139493"/>
        <dbReference type="EC" id="3.2.1.113"/>
    </reaction>
</comment>
<dbReference type="GO" id="GO:0005975">
    <property type="term" value="P:carbohydrate metabolic process"/>
    <property type="evidence" value="ECO:0007669"/>
    <property type="project" value="InterPro"/>
</dbReference>
<dbReference type="GO" id="GO:0000139">
    <property type="term" value="C:Golgi membrane"/>
    <property type="evidence" value="ECO:0007669"/>
    <property type="project" value="TreeGrafter"/>
</dbReference>
<dbReference type="GO" id="GO:0004571">
    <property type="term" value="F:mannosyl-oligosaccharide 1,2-alpha-mannosidase activity"/>
    <property type="evidence" value="ECO:0007669"/>
    <property type="project" value="UniProtKB-EC"/>
</dbReference>
<dbReference type="Proteomes" id="UP000472260">
    <property type="component" value="Unassembled WGS sequence"/>
</dbReference>
<keyword evidence="20" id="KW-1133">Transmembrane helix</keyword>
<evidence type="ECO:0000256" key="18">
    <source>
        <dbReference type="RuleBase" id="RU361193"/>
    </source>
</evidence>
<evidence type="ECO:0000256" key="6">
    <source>
        <dbReference type="ARBA" id="ARBA00022837"/>
    </source>
</evidence>
<dbReference type="Pfam" id="PF01532">
    <property type="entry name" value="Glyco_hydro_47"/>
    <property type="match status" value="1"/>
</dbReference>
<keyword evidence="7" id="KW-0735">Signal-anchor</keyword>
<feature type="active site" description="Proton donor" evidence="15">
    <location>
        <position position="490"/>
    </location>
</feature>
<comment type="function">
    <text evidence="13">Involved in the maturation of Asn-linked oligosaccharides. Progressively trim alpha-1,2-linked mannose residues from Man(9)GlcNAc(2) to produce Man(5)GlcNAc(2).</text>
</comment>
<keyword evidence="8 20" id="KW-0472">Membrane</keyword>
<dbReference type="PRINTS" id="PR00747">
    <property type="entry name" value="GLYHDRLASE47"/>
</dbReference>
<keyword evidence="6 16" id="KW-0106">Calcium</keyword>
<evidence type="ECO:0000256" key="15">
    <source>
        <dbReference type="PIRSR" id="PIRSR601382-1"/>
    </source>
</evidence>
<dbReference type="FunFam" id="1.50.10.10:FF:000002">
    <property type="entry name" value="alpha-1,2-Mannosidase"/>
    <property type="match status" value="1"/>
</dbReference>
<evidence type="ECO:0000256" key="7">
    <source>
        <dbReference type="ARBA" id="ARBA00022968"/>
    </source>
</evidence>
<feature type="transmembrane region" description="Helical" evidence="20">
    <location>
        <begin position="29"/>
        <end position="49"/>
    </location>
</feature>
<dbReference type="GO" id="GO:0005509">
    <property type="term" value="F:calcium ion binding"/>
    <property type="evidence" value="ECO:0007669"/>
    <property type="project" value="InterPro"/>
</dbReference>
<dbReference type="InterPro" id="IPR012341">
    <property type="entry name" value="6hp_glycosidase-like_sf"/>
</dbReference>
<dbReference type="EC" id="3.2.1.-" evidence="18"/>
<evidence type="ECO:0000256" key="19">
    <source>
        <dbReference type="SAM" id="MobiDB-lite"/>
    </source>
</evidence>
<comment type="catalytic activity">
    <reaction evidence="11">
        <text>N(4)-(alpha-D-Man-(1-&gt;2)-alpha-D-Man-(1-&gt;2)-alpha-D-Man-(1-&gt;3)-[alpha-D-Man-(1-&gt;3)-[alpha-D-Man-(1-&gt;2)-alpha-D-Man-(1-&gt;6)]-alpha-D-Man-(1-&gt;6)]-beta-D-Man-(1-&gt;4)-beta-D-GlcNAc-(1-&gt;4)-beta-D-GlcNAc)-L-asparaginyl-[protein] (N-glucan mannose isomer 8A1,2,3B1,3) + 3 H2O = N(4)-(alpha-D-Man-(1-&gt;3)-[alpha-D-Man-(1-&gt;3)-[alpha-D-Man-(1-&gt;6)]-alpha-D-Man-(1-&gt;6)]-beta-D-Man-(1-&gt;4)-beta-D-GlcNAc-(1-&gt;4)-beta-D-GlcNAc)-L-asparaginyl-[protein] (N-glucan mannose isomer 5A1,2) + 3 beta-D-mannose</text>
        <dbReference type="Rhea" id="RHEA:56028"/>
        <dbReference type="Rhea" id="RHEA-COMP:14358"/>
        <dbReference type="Rhea" id="RHEA-COMP:14367"/>
        <dbReference type="ChEBI" id="CHEBI:15377"/>
        <dbReference type="ChEBI" id="CHEBI:28563"/>
        <dbReference type="ChEBI" id="CHEBI:59087"/>
        <dbReference type="ChEBI" id="CHEBI:60628"/>
        <dbReference type="EC" id="3.2.1.113"/>
    </reaction>
</comment>
<evidence type="ECO:0000256" key="4">
    <source>
        <dbReference type="ARBA" id="ARBA00022692"/>
    </source>
</evidence>
<keyword evidence="16" id="KW-0479">Metal-binding</keyword>
<evidence type="ECO:0000256" key="9">
    <source>
        <dbReference type="ARBA" id="ARBA00023157"/>
    </source>
</evidence>
<evidence type="ECO:0000313" key="21">
    <source>
        <dbReference type="Ensembl" id="ENSSANP00000050835.1"/>
    </source>
</evidence>
<dbReference type="InterPro" id="IPR050749">
    <property type="entry name" value="Glycosyl_Hydrolase_47"/>
</dbReference>
<keyword evidence="10 18" id="KW-0326">Glycosidase</keyword>
<evidence type="ECO:0000256" key="13">
    <source>
        <dbReference type="ARBA" id="ARBA00054774"/>
    </source>
</evidence>
<comment type="pathway">
    <text evidence="2">Protein modification; protein glycosylation.</text>
</comment>
<evidence type="ECO:0000256" key="3">
    <source>
        <dbReference type="ARBA" id="ARBA00007658"/>
    </source>
</evidence>
<keyword evidence="9 17" id="KW-1015">Disulfide bond</keyword>
<evidence type="ECO:0000256" key="10">
    <source>
        <dbReference type="ARBA" id="ARBA00023295"/>
    </source>
</evidence>
<organism evidence="21 22">
    <name type="scientific">Sinocyclocheilus anshuiensis</name>
    <dbReference type="NCBI Taxonomy" id="1608454"/>
    <lineage>
        <taxon>Eukaryota</taxon>
        <taxon>Metazoa</taxon>
        <taxon>Chordata</taxon>
        <taxon>Craniata</taxon>
        <taxon>Vertebrata</taxon>
        <taxon>Euteleostomi</taxon>
        <taxon>Actinopterygii</taxon>
        <taxon>Neopterygii</taxon>
        <taxon>Teleostei</taxon>
        <taxon>Ostariophysi</taxon>
        <taxon>Cypriniformes</taxon>
        <taxon>Cyprinidae</taxon>
        <taxon>Cyprininae</taxon>
        <taxon>Sinocyclocheilus</taxon>
    </lineage>
</organism>
<evidence type="ECO:0000256" key="14">
    <source>
        <dbReference type="ARBA" id="ARBA00060399"/>
    </source>
</evidence>
<evidence type="ECO:0000313" key="22">
    <source>
        <dbReference type="Proteomes" id="UP000472260"/>
    </source>
</evidence>
<evidence type="ECO:0000256" key="20">
    <source>
        <dbReference type="SAM" id="Phobius"/>
    </source>
</evidence>
<feature type="compositionally biased region" description="Basic and acidic residues" evidence="19">
    <location>
        <begin position="111"/>
        <end position="124"/>
    </location>
</feature>
<accession>A0A671NXG5</accession>
<dbReference type="SUPFAM" id="SSF48225">
    <property type="entry name" value="Seven-hairpin glycosidases"/>
    <property type="match status" value="1"/>
</dbReference>
<evidence type="ECO:0000256" key="5">
    <source>
        <dbReference type="ARBA" id="ARBA00022801"/>
    </source>
</evidence>
<keyword evidence="22" id="KW-1185">Reference proteome</keyword>
<dbReference type="PANTHER" id="PTHR11742:SF31">
    <property type="entry name" value="MANNOSYL-OLIGOSACCHARIDE 1,2-ALPHA-MANNOSIDASE IA"/>
    <property type="match status" value="1"/>
</dbReference>
<dbReference type="InterPro" id="IPR036026">
    <property type="entry name" value="Seven-hairpin_glycosidases"/>
</dbReference>
<dbReference type="GO" id="GO:0005783">
    <property type="term" value="C:endoplasmic reticulum"/>
    <property type="evidence" value="ECO:0007669"/>
    <property type="project" value="TreeGrafter"/>
</dbReference>
<gene>
    <name evidence="21" type="primary">man1a1</name>
</gene>
<reference evidence="21" key="1">
    <citation type="submission" date="2025-08" db="UniProtKB">
        <authorList>
            <consortium name="Ensembl"/>
        </authorList>
    </citation>
    <scope>IDENTIFICATION</scope>
</reference>
<dbReference type="AlphaFoldDB" id="A0A671NXG5"/>
<keyword evidence="5 18" id="KW-0378">Hydrolase</keyword>
<evidence type="ECO:0000256" key="8">
    <source>
        <dbReference type="ARBA" id="ARBA00023136"/>
    </source>
</evidence>
<evidence type="ECO:0000256" key="1">
    <source>
        <dbReference type="ARBA" id="ARBA00001913"/>
    </source>
</evidence>
<evidence type="ECO:0000256" key="17">
    <source>
        <dbReference type="PIRSR" id="PIRSR601382-3"/>
    </source>
</evidence>
<dbReference type="GO" id="GO:0070062">
    <property type="term" value="C:extracellular exosome"/>
    <property type="evidence" value="ECO:0007669"/>
    <property type="project" value="TreeGrafter"/>
</dbReference>
<name>A0A671NXG5_9TELE</name>
<feature type="active site" evidence="15">
    <location>
        <position position="515"/>
    </location>
</feature>
<dbReference type="InterPro" id="IPR001382">
    <property type="entry name" value="Glyco_hydro_47"/>
</dbReference>
<feature type="active site" description="Proton donor" evidence="15">
    <location>
        <position position="248"/>
    </location>
</feature>
<feature type="binding site" evidence="16">
    <location>
        <position position="601"/>
    </location>
    <ligand>
        <name>Ca(2+)</name>
        <dbReference type="ChEBI" id="CHEBI:29108"/>
    </ligand>
</feature>
<reference evidence="21" key="2">
    <citation type="submission" date="2025-09" db="UniProtKB">
        <authorList>
            <consortium name="Ensembl"/>
        </authorList>
    </citation>
    <scope>IDENTIFICATION</scope>
</reference>
<evidence type="ECO:0000256" key="11">
    <source>
        <dbReference type="ARBA" id="ARBA00047669"/>
    </source>
</evidence>
<dbReference type="Gene3D" id="1.50.10.10">
    <property type="match status" value="1"/>
</dbReference>
<dbReference type="PANTHER" id="PTHR11742">
    <property type="entry name" value="MANNOSYL-OLIGOSACCHARIDE ALPHA-1,2-MANNOSIDASE-RELATED"/>
    <property type="match status" value="1"/>
</dbReference>
<comment type="similarity">
    <text evidence="3 18">Belongs to the glycosyl hydrolase 47 family.</text>
</comment>
<dbReference type="Ensembl" id="ENSSANT00000054018.1">
    <property type="protein sequence ID" value="ENSSANP00000050835.1"/>
    <property type="gene ID" value="ENSSANG00000024269.1"/>
</dbReference>
<comment type="subcellular location">
    <subcellularLocation>
        <location evidence="14">Endomembrane system</location>
        <topology evidence="14">Single-pass type II membrane protein</topology>
    </subcellularLocation>
</comment>
<feature type="disulfide bond" evidence="17">
    <location>
        <begin position="444"/>
        <end position="476"/>
    </location>
</feature>
<feature type="active site" evidence="15">
    <location>
        <position position="381"/>
    </location>
</feature>
<protein>
    <recommendedName>
        <fullName evidence="18">alpha-1,2-Mannosidase</fullName>
        <ecNumber evidence="18">3.2.1.-</ecNumber>
    </recommendedName>
</protein>
<keyword evidence="4 20" id="KW-0812">Transmembrane</keyword>
<evidence type="ECO:0000256" key="2">
    <source>
        <dbReference type="ARBA" id="ARBA00004922"/>
    </source>
</evidence>
<sequence>MPVASLLPFTATPNRKSASPTSFRLTEKFILLLVFSGFITLCFGAIFFLPDSSKLLSGVFFRSSSVEAETRTGTVSDTSTGTGKDEKILAKIRKDHEKALIEAKDTLQKRPDEIKQDINSDKAKLVQNGQGKGAKADSLPFVQYARPPGATGHEPADPDVKAKRAKIKEMMQFSWDNYKRYAWGSNELRPVSKQGHSSNLFGSLKGATIVDALDTLYIMEMYDEFEAATEWVEMNLDFNMNAEISVFEVNIRFVGGLLSAYYLSGKEVFRRKAVELGEKLLPAFKTPTGIPWALLNLKSGIGRNWPWASGGSSILAEYGTLHLEFMHLSELSGRPVFAEKVMNIRKVLNRLDKPQGLYPNYLNPNSGQWGQHHVSVGGLGDSFYEYLLKAWLMSDKTDEEGKKLYYDALQAIEKNLIRKSSGGLMYIAEWKGGLLEHKMGHLTCFAGGMIALGADGGPDDKTGHQMELAAEIARTCHESYARTSMKLGPEAFRFDGGVEAIATRQNEKYFILRPEVIETYMYMWRFTHDPKYRQWGWEAVQALEKYCRVEGGYSGVRDVYANTPNHDDVQQSFYLSETLKYLYLLFSDDDHLPFEHWVFNTEAHPLPVIKKQNDNTGSISQKGE</sequence>
<comment type="cofactor">
    <cofactor evidence="1 16">
        <name>Ca(2+)</name>
        <dbReference type="ChEBI" id="CHEBI:29108"/>
    </cofactor>
</comment>